<organism evidence="10 11">
    <name type="scientific">Limosilactobacillus mucosae</name>
    <name type="common">Lactobacillus mucosae</name>
    <dbReference type="NCBI Taxonomy" id="97478"/>
    <lineage>
        <taxon>Bacteria</taxon>
        <taxon>Bacillati</taxon>
        <taxon>Bacillota</taxon>
        <taxon>Bacilli</taxon>
        <taxon>Lactobacillales</taxon>
        <taxon>Lactobacillaceae</taxon>
        <taxon>Limosilactobacillus</taxon>
    </lineage>
</organism>
<feature type="transmembrane region" description="Helical" evidence="8">
    <location>
        <begin position="67"/>
        <end position="92"/>
    </location>
</feature>
<dbReference type="CDD" id="cd06261">
    <property type="entry name" value="TM_PBP2"/>
    <property type="match status" value="1"/>
</dbReference>
<keyword evidence="5 8" id="KW-0812">Transmembrane</keyword>
<feature type="transmembrane region" description="Helical" evidence="8">
    <location>
        <begin position="104"/>
        <end position="124"/>
    </location>
</feature>
<evidence type="ECO:0000256" key="5">
    <source>
        <dbReference type="ARBA" id="ARBA00022692"/>
    </source>
</evidence>
<evidence type="ECO:0000256" key="8">
    <source>
        <dbReference type="RuleBase" id="RU363043"/>
    </source>
</evidence>
<dbReference type="InterPro" id="IPR035906">
    <property type="entry name" value="MetI-like_sf"/>
</dbReference>
<keyword evidence="3" id="KW-0813">Transport</keyword>
<protein>
    <recommendedName>
        <fullName evidence="8">Phosphate transport system permease protein PstA</fullName>
    </recommendedName>
</protein>
<evidence type="ECO:0000313" key="11">
    <source>
        <dbReference type="Proteomes" id="UP001218021"/>
    </source>
</evidence>
<dbReference type="GO" id="GO:0035435">
    <property type="term" value="P:phosphate ion transmembrane transport"/>
    <property type="evidence" value="ECO:0007669"/>
    <property type="project" value="InterPro"/>
</dbReference>
<dbReference type="PANTHER" id="PTHR43470:SF4">
    <property type="entry name" value="ABC TRANSPORTER PERMEASE PROTEIN YQGI-RELATED"/>
    <property type="match status" value="1"/>
</dbReference>
<dbReference type="Pfam" id="PF00528">
    <property type="entry name" value="BPD_transp_1"/>
    <property type="match status" value="1"/>
</dbReference>
<proteinExistence type="inferred from homology"/>
<reference evidence="10" key="1">
    <citation type="submission" date="2023-01" db="EMBL/GenBank/DDBJ databases">
        <title>Genome analysis of 13 Lactobacillus isolated from gut of wild boar.</title>
        <authorList>
            <person name="Papp P."/>
            <person name="Libisch B."/>
            <person name="Nagy T."/>
            <person name="Olasz F."/>
        </authorList>
    </citation>
    <scope>NUCLEOTIDE SEQUENCE</scope>
    <source>
        <strain evidence="10">F108</strain>
    </source>
</reference>
<comment type="subcellular location">
    <subcellularLocation>
        <location evidence="1 8">Cell membrane</location>
        <topology evidence="1 8">Multi-pass membrane protein</topology>
    </subcellularLocation>
</comment>
<dbReference type="InterPro" id="IPR005672">
    <property type="entry name" value="Phosphate_PstA"/>
</dbReference>
<keyword evidence="7 8" id="KW-0472">Membrane</keyword>
<evidence type="ECO:0000256" key="1">
    <source>
        <dbReference type="ARBA" id="ARBA00004651"/>
    </source>
</evidence>
<name>A0AAJ1HRV6_LIMMU</name>
<evidence type="ECO:0000256" key="3">
    <source>
        <dbReference type="ARBA" id="ARBA00022448"/>
    </source>
</evidence>
<evidence type="ECO:0000313" key="10">
    <source>
        <dbReference type="EMBL" id="MDC2827490.1"/>
    </source>
</evidence>
<evidence type="ECO:0000256" key="7">
    <source>
        <dbReference type="ARBA" id="ARBA00023136"/>
    </source>
</evidence>
<evidence type="ECO:0000256" key="2">
    <source>
        <dbReference type="ARBA" id="ARBA00007069"/>
    </source>
</evidence>
<evidence type="ECO:0000256" key="6">
    <source>
        <dbReference type="ARBA" id="ARBA00022989"/>
    </source>
</evidence>
<dbReference type="RefSeq" id="WP_272207775.1">
    <property type="nucleotide sequence ID" value="NZ_JAQONC010000019.1"/>
</dbReference>
<feature type="transmembrane region" description="Helical" evidence="8">
    <location>
        <begin position="187"/>
        <end position="211"/>
    </location>
</feature>
<dbReference type="GO" id="GO:0005886">
    <property type="term" value="C:plasma membrane"/>
    <property type="evidence" value="ECO:0007669"/>
    <property type="project" value="UniProtKB-SubCell"/>
</dbReference>
<keyword evidence="4 8" id="KW-1003">Cell membrane</keyword>
<sequence>MLNAKKANQLAMGIIYVLVGLVVLILFGLLGYIILSGLPHISWKFLSSAAQSVGEGGGIRDQLFNSLYLLVLTLLISTPLSIGAGIFLAEYAPKNGITEVFKTAIEILSSLPSVVVGLFGYLFFVIKLHLGFSVISGAIALTFFNLPLLTRNCENALNDVSPLQRQAGLSLGLSRWKTMTKIMLPEALPGILTGVILGAGRVFGEAAALIYTSGQSAPSVDYGNWNPFSATSFLNPTRPAETLAVHIWKLNTEGLVSNAHAISSGASAVLIIVILLFNLGARYLGNHVYKKMSARK</sequence>
<dbReference type="NCBIfam" id="TIGR00974">
    <property type="entry name" value="3a0107s02c"/>
    <property type="match status" value="1"/>
</dbReference>
<dbReference type="AlphaFoldDB" id="A0AAJ1HRV6"/>
<comment type="caution">
    <text evidence="10">The sequence shown here is derived from an EMBL/GenBank/DDBJ whole genome shotgun (WGS) entry which is preliminary data.</text>
</comment>
<dbReference type="Proteomes" id="UP001218021">
    <property type="component" value="Unassembled WGS sequence"/>
</dbReference>
<dbReference type="SUPFAM" id="SSF161098">
    <property type="entry name" value="MetI-like"/>
    <property type="match status" value="1"/>
</dbReference>
<comment type="similarity">
    <text evidence="2 8">Belongs to the binding-protein-dependent transport system permease family. CysTW subfamily.</text>
</comment>
<evidence type="ECO:0000256" key="4">
    <source>
        <dbReference type="ARBA" id="ARBA00022475"/>
    </source>
</evidence>
<dbReference type="GO" id="GO:0005315">
    <property type="term" value="F:phosphate transmembrane transporter activity"/>
    <property type="evidence" value="ECO:0007669"/>
    <property type="project" value="InterPro"/>
</dbReference>
<feature type="transmembrane region" description="Helical" evidence="8">
    <location>
        <begin position="261"/>
        <end position="285"/>
    </location>
</feature>
<dbReference type="Gene3D" id="1.10.3720.10">
    <property type="entry name" value="MetI-like"/>
    <property type="match status" value="1"/>
</dbReference>
<feature type="transmembrane region" description="Helical" evidence="8">
    <location>
        <begin position="130"/>
        <end position="149"/>
    </location>
</feature>
<dbReference type="PANTHER" id="PTHR43470">
    <property type="entry name" value="PHOSPHATE TRANSPORT SYSTEM PERMEASE PROTEIN PSTA-RELATED"/>
    <property type="match status" value="1"/>
</dbReference>
<feature type="transmembrane region" description="Helical" evidence="8">
    <location>
        <begin position="12"/>
        <end position="35"/>
    </location>
</feature>
<gene>
    <name evidence="10" type="primary">pstA</name>
    <name evidence="10" type="ORF">PO158_04220</name>
</gene>
<accession>A0AAJ1HRV6</accession>
<feature type="domain" description="ABC transmembrane type-1" evidence="9">
    <location>
        <begin position="63"/>
        <end position="281"/>
    </location>
</feature>
<keyword evidence="6 8" id="KW-1133">Transmembrane helix</keyword>
<dbReference type="InterPro" id="IPR000515">
    <property type="entry name" value="MetI-like"/>
</dbReference>
<dbReference type="EMBL" id="JAQOND010000019">
    <property type="protein sequence ID" value="MDC2827490.1"/>
    <property type="molecule type" value="Genomic_DNA"/>
</dbReference>
<evidence type="ECO:0000259" key="9">
    <source>
        <dbReference type="PROSITE" id="PS50928"/>
    </source>
</evidence>
<dbReference type="PROSITE" id="PS50928">
    <property type="entry name" value="ABC_TM1"/>
    <property type="match status" value="1"/>
</dbReference>